<dbReference type="PANTHER" id="PTHR43476:SF3">
    <property type="entry name" value="FAD-BINDING MONOOXYGENASE"/>
    <property type="match status" value="1"/>
</dbReference>
<proteinExistence type="predicted"/>
<evidence type="ECO:0000256" key="3">
    <source>
        <dbReference type="ARBA" id="ARBA00023002"/>
    </source>
</evidence>
<dbReference type="Proteomes" id="UP000653565">
    <property type="component" value="Unassembled WGS sequence"/>
</dbReference>
<dbReference type="GO" id="GO:0019622">
    <property type="term" value="P:3-(3-hydroxy)phenylpropionate catabolic process"/>
    <property type="evidence" value="ECO:0007669"/>
    <property type="project" value="TreeGrafter"/>
</dbReference>
<evidence type="ECO:0000259" key="4">
    <source>
        <dbReference type="Pfam" id="PF01494"/>
    </source>
</evidence>
<dbReference type="Pfam" id="PF01494">
    <property type="entry name" value="FAD_binding_3"/>
    <property type="match status" value="2"/>
</dbReference>
<reference evidence="5" key="2">
    <citation type="submission" date="2020-04" db="EMBL/GenBank/DDBJ databases">
        <authorList>
            <person name="Santos R.A.C."/>
            <person name="Steenwyk J.L."/>
            <person name="Rivero-Menendez O."/>
            <person name="Mead M.E."/>
            <person name="Silva L.P."/>
            <person name="Bastos R.W."/>
            <person name="Alastruey-Izquierdo A."/>
            <person name="Goldman G.H."/>
            <person name="Rokas A."/>
        </authorList>
    </citation>
    <scope>NUCLEOTIDE SEQUENCE</scope>
    <source>
        <strain evidence="5">CNM-CM6805</strain>
    </source>
</reference>
<dbReference type="PANTHER" id="PTHR43476">
    <property type="entry name" value="3-(3-HYDROXY-PHENYL)PROPIONATE/3-HYDROXYCINNAMIC ACID HYDROXYLASE"/>
    <property type="match status" value="1"/>
</dbReference>
<name>A0A8H4HB78_9EURO</name>
<dbReference type="EMBL" id="JAAAPX010000032">
    <property type="protein sequence ID" value="KAF4239382.1"/>
    <property type="molecule type" value="Genomic_DNA"/>
</dbReference>
<evidence type="ECO:0000313" key="6">
    <source>
        <dbReference type="Proteomes" id="UP000653565"/>
    </source>
</evidence>
<gene>
    <name evidence="5" type="ORF">CNMCM6805_005804</name>
</gene>
<accession>A0A8H4HB78</accession>
<dbReference type="AlphaFoldDB" id="A0A8H4HB78"/>
<dbReference type="InterPro" id="IPR036188">
    <property type="entry name" value="FAD/NAD-bd_sf"/>
</dbReference>
<dbReference type="PRINTS" id="PR00420">
    <property type="entry name" value="RNGMNOXGNASE"/>
</dbReference>
<dbReference type="InterPro" id="IPR050631">
    <property type="entry name" value="PheA/TfdB_FAD_monoxygenase"/>
</dbReference>
<keyword evidence="3" id="KW-0560">Oxidoreductase</keyword>
<dbReference type="GO" id="GO:0071949">
    <property type="term" value="F:FAD binding"/>
    <property type="evidence" value="ECO:0007669"/>
    <property type="project" value="InterPro"/>
</dbReference>
<dbReference type="InterPro" id="IPR002938">
    <property type="entry name" value="FAD-bd"/>
</dbReference>
<evidence type="ECO:0000256" key="1">
    <source>
        <dbReference type="ARBA" id="ARBA00022630"/>
    </source>
</evidence>
<dbReference type="SUPFAM" id="SSF51905">
    <property type="entry name" value="FAD/NAD(P)-binding domain"/>
    <property type="match status" value="1"/>
</dbReference>
<sequence>MNNHDWETTDILICGCGPTGALLSTYLGQMRISNVVLEKEANITTDPRGIALDEDGIRILQGAGLYDSIYTEIGSCMGKFNFISGSGKILMKQPFVSMDYNTTAGGTGHVGYICHKQPVLEKKLREAMLASSTCSLRSESTVVDLKEDDDWTYCTYKNAKGTERRIRARFFVGADGKTGFTRKQYLEEKSVFMEKVTDIFYDETWVALNWEITLPTPQSHPNFPLWKLGYTPEQVYDLFFPPNFRFLCNPNRPAVCGRFGLPNDRLWRFEFFVQPHEDGYHMATREMIQTIVFPYITHSGSQYGLPGDVQFPQDCINILRSRPFTFSARSCNVWAKDRVILCGDSAHVFPPFGGQGIASGFRDALSLAWRLAMLCRYHPSNTRVHHEVLRSWYLERKQQLEKSLAATIENGKFVTESQPLKAWARDWYFWLIQLVPSWKRQLQLGRRRDGMVRYRHTNGMPFIPELNGGLSLPQVYGKRTNGEVVFTDDIIFRSSHGGLFHIFVYLHNSQEIQEVRKVLREVEQLSKGTIVADNVPIILEELKSKGIEDCPNDIIRLATGEDFASSSLCNQRPKPMLYDPFTLGREVIVSIPDPVLARVFLQLFAAGQRRRRLRDLNLSPALYLKKMMLAKE</sequence>
<evidence type="ECO:0000313" key="5">
    <source>
        <dbReference type="EMBL" id="KAF4239382.1"/>
    </source>
</evidence>
<protein>
    <recommendedName>
        <fullName evidence="4">FAD-binding domain-containing protein</fullName>
    </recommendedName>
</protein>
<dbReference type="GO" id="GO:0008688">
    <property type="term" value="F:3-(3-hydroxyphenyl)propionate hydroxylase activity"/>
    <property type="evidence" value="ECO:0007669"/>
    <property type="project" value="TreeGrafter"/>
</dbReference>
<evidence type="ECO:0000256" key="2">
    <source>
        <dbReference type="ARBA" id="ARBA00022827"/>
    </source>
</evidence>
<feature type="domain" description="FAD-binding" evidence="4">
    <location>
        <begin position="9"/>
        <end position="206"/>
    </location>
</feature>
<feature type="domain" description="FAD-binding" evidence="4">
    <location>
        <begin position="318"/>
        <end position="376"/>
    </location>
</feature>
<dbReference type="Gene3D" id="3.50.50.60">
    <property type="entry name" value="FAD/NAD(P)-binding domain"/>
    <property type="match status" value="2"/>
</dbReference>
<keyword evidence="2" id="KW-0274">FAD</keyword>
<organism evidence="5 6">
    <name type="scientific">Aspergillus fumigatiaffinis</name>
    <dbReference type="NCBI Taxonomy" id="340414"/>
    <lineage>
        <taxon>Eukaryota</taxon>
        <taxon>Fungi</taxon>
        <taxon>Dikarya</taxon>
        <taxon>Ascomycota</taxon>
        <taxon>Pezizomycotina</taxon>
        <taxon>Eurotiomycetes</taxon>
        <taxon>Eurotiomycetidae</taxon>
        <taxon>Eurotiales</taxon>
        <taxon>Aspergillaceae</taxon>
        <taxon>Aspergillus</taxon>
        <taxon>Aspergillus subgen. Fumigati</taxon>
    </lineage>
</organism>
<keyword evidence="1" id="KW-0285">Flavoprotein</keyword>
<comment type="caution">
    <text evidence="5">The sequence shown here is derived from an EMBL/GenBank/DDBJ whole genome shotgun (WGS) entry which is preliminary data.</text>
</comment>
<reference evidence="5" key="1">
    <citation type="journal article" date="2020" name="bioRxiv">
        <title>Genomic and phenotypic heterogeneity of clinical isolates of the human pathogens Aspergillus fumigatus, Aspergillus lentulus and Aspergillus fumigatiaffinis.</title>
        <authorList>
            <person name="dos Santos R.A.C."/>
            <person name="Steenwyk J.L."/>
            <person name="Rivero-Menendez O."/>
            <person name="Mead M.E."/>
            <person name="Silva L.P."/>
            <person name="Bastos R.W."/>
            <person name="Alastruey-Izquierdo A."/>
            <person name="Goldman G.H."/>
            <person name="Rokas A."/>
        </authorList>
    </citation>
    <scope>NUCLEOTIDE SEQUENCE</scope>
    <source>
        <strain evidence="5">CNM-CM6805</strain>
    </source>
</reference>
<keyword evidence="6" id="KW-1185">Reference proteome</keyword>